<evidence type="ECO:0000256" key="11">
    <source>
        <dbReference type="SAM" id="SignalP"/>
    </source>
</evidence>
<evidence type="ECO:0000256" key="9">
    <source>
        <dbReference type="ARBA" id="ARBA00023295"/>
    </source>
</evidence>
<dbReference type="InterPro" id="IPR017853">
    <property type="entry name" value="GH"/>
</dbReference>
<dbReference type="Pfam" id="PF16499">
    <property type="entry name" value="Melibiase_2"/>
    <property type="match status" value="1"/>
</dbReference>
<dbReference type="PROSITE" id="PS00512">
    <property type="entry name" value="ALPHA_GALACTOSIDASE"/>
    <property type="match status" value="1"/>
</dbReference>
<evidence type="ECO:0000259" key="12">
    <source>
        <dbReference type="Pfam" id="PF17450"/>
    </source>
</evidence>
<dbReference type="EC" id="3.2.1.-" evidence="10"/>
<sequence length="406" mass="45703">MILQLYLLLLVCHVTHALNNGLALTPPMGWLSWERFRCNVDCVNDPDNCISEKLFMTMADMMVSEGYKDAGYQYINIDDCWPAKERDSNGKLVPDPVRFPSGIRALANYVHSKGLKLGIYEDFGTKTCAGYPGSEYYLESDANTFAEWDIDMLKFDGCNSDANDMRYGYPIMQFFLNKTGHPMVFSCEWPLYEWAEHLPVSSYELISNTCNLWRNYGDIQDSWDSVLSVIDFSGENVGNFSYYARPGAWNDPDELVVGDFGLSYFQQKAQFGMWALLAAPLIMSVDLRNVDPQTKALLQNKNIIAINQDPLGNQAIRLFEVPNSISVWIKKLSNPGSVAIGLLNKNYQGTPTAYKTSFSDIGLTNANGYRAREAFENTTVGSYTLTQEFVVNVDPTSIYILIADPL</sequence>
<evidence type="ECO:0000256" key="8">
    <source>
        <dbReference type="ARBA" id="ARBA00023228"/>
    </source>
</evidence>
<evidence type="ECO:0000256" key="7">
    <source>
        <dbReference type="ARBA" id="ARBA00023180"/>
    </source>
</evidence>
<dbReference type="InterPro" id="IPR002241">
    <property type="entry name" value="Glyco_hydro_27"/>
</dbReference>
<dbReference type="InterPro" id="IPR013785">
    <property type="entry name" value="Aldolase_TIM"/>
</dbReference>
<dbReference type="InterPro" id="IPR000111">
    <property type="entry name" value="Glyco_hydro_27/36_CS"/>
</dbReference>
<evidence type="ECO:0000256" key="6">
    <source>
        <dbReference type="ARBA" id="ARBA00023157"/>
    </source>
</evidence>
<dbReference type="Gene3D" id="3.20.20.70">
    <property type="entry name" value="Aldolase class I"/>
    <property type="match status" value="1"/>
</dbReference>
<keyword evidence="9 10" id="KW-0326">Glycosidase</keyword>
<accession>A0A0B7A7V6</accession>
<evidence type="ECO:0000256" key="1">
    <source>
        <dbReference type="ARBA" id="ARBA00004371"/>
    </source>
</evidence>
<evidence type="ECO:0000313" key="14">
    <source>
        <dbReference type="EMBL" id="CEK76747.1"/>
    </source>
</evidence>
<keyword evidence="11" id="KW-0732">Signal</keyword>
<dbReference type="GO" id="GO:0016139">
    <property type="term" value="P:glycoside catabolic process"/>
    <property type="evidence" value="ECO:0007669"/>
    <property type="project" value="TreeGrafter"/>
</dbReference>
<dbReference type="EMBL" id="HACG01029881">
    <property type="protein sequence ID" value="CEK76746.1"/>
    <property type="molecule type" value="Transcribed_RNA"/>
</dbReference>
<dbReference type="SUPFAM" id="SSF51445">
    <property type="entry name" value="(Trans)glycosidases"/>
    <property type="match status" value="1"/>
</dbReference>
<evidence type="ECO:0000256" key="5">
    <source>
        <dbReference type="ARBA" id="ARBA00023098"/>
    </source>
</evidence>
<dbReference type="PRINTS" id="PR00740">
    <property type="entry name" value="GLHYDRLASE27"/>
</dbReference>
<reference evidence="14" key="1">
    <citation type="submission" date="2014-12" db="EMBL/GenBank/DDBJ databases">
        <title>Insight into the proteome of Arion vulgaris.</title>
        <authorList>
            <person name="Aradska J."/>
            <person name="Bulat T."/>
            <person name="Smidak R."/>
            <person name="Sarate P."/>
            <person name="Gangsoo J."/>
            <person name="Sialana F."/>
            <person name="Bilban M."/>
            <person name="Lubec G."/>
        </authorList>
    </citation>
    <scope>NUCLEOTIDE SEQUENCE</scope>
    <source>
        <tissue evidence="14">Skin</tissue>
    </source>
</reference>
<evidence type="ECO:0000256" key="4">
    <source>
        <dbReference type="ARBA" id="ARBA00022801"/>
    </source>
</evidence>
<dbReference type="FunFam" id="3.20.20.70:FF:000070">
    <property type="entry name" value="Alpha-galactosidase"/>
    <property type="match status" value="1"/>
</dbReference>
<dbReference type="GO" id="GO:0016020">
    <property type="term" value="C:membrane"/>
    <property type="evidence" value="ECO:0007669"/>
    <property type="project" value="GOC"/>
</dbReference>
<proteinExistence type="inferred from homology"/>
<dbReference type="GO" id="GO:0005764">
    <property type="term" value="C:lysosome"/>
    <property type="evidence" value="ECO:0007669"/>
    <property type="project" value="UniProtKB-SubCell"/>
</dbReference>
<protein>
    <recommendedName>
        <fullName evidence="10">Alpha-galactosidase</fullName>
        <ecNumber evidence="10">3.2.1.-</ecNumber>
    </recommendedName>
</protein>
<keyword evidence="5" id="KW-0443">Lipid metabolism</keyword>
<keyword evidence="6 10" id="KW-1015">Disulfide bond</keyword>
<keyword evidence="7" id="KW-0325">Glycoprotein</keyword>
<dbReference type="Pfam" id="PF17450">
    <property type="entry name" value="Melibiase_2_C"/>
    <property type="match status" value="1"/>
</dbReference>
<feature type="domain" description="Alpha galactosidase A C-terminal" evidence="12">
    <location>
        <begin position="312"/>
        <end position="396"/>
    </location>
</feature>
<dbReference type="GO" id="GO:0004557">
    <property type="term" value="F:alpha-galactosidase activity"/>
    <property type="evidence" value="ECO:0007669"/>
    <property type="project" value="TreeGrafter"/>
</dbReference>
<dbReference type="PANTHER" id="PTHR11452:SF83">
    <property type="entry name" value="ALPHA-GALACTOSIDASE"/>
    <property type="match status" value="1"/>
</dbReference>
<comment type="subcellular location">
    <subcellularLocation>
        <location evidence="1">Lysosome</location>
    </subcellularLocation>
</comment>
<evidence type="ECO:0000256" key="10">
    <source>
        <dbReference type="RuleBase" id="RU361168"/>
    </source>
</evidence>
<dbReference type="GO" id="GO:0019377">
    <property type="term" value="P:glycolipid catabolic process"/>
    <property type="evidence" value="ECO:0007669"/>
    <property type="project" value="UniProtKB-ARBA"/>
</dbReference>
<comment type="subunit">
    <text evidence="3 10">Homodimer.</text>
</comment>
<dbReference type="CDD" id="cd14792">
    <property type="entry name" value="GH27"/>
    <property type="match status" value="1"/>
</dbReference>
<keyword evidence="8" id="KW-0458">Lysosome</keyword>
<evidence type="ECO:0000256" key="3">
    <source>
        <dbReference type="ARBA" id="ARBA00011738"/>
    </source>
</evidence>
<dbReference type="GO" id="GO:0009311">
    <property type="term" value="P:oligosaccharide metabolic process"/>
    <property type="evidence" value="ECO:0007669"/>
    <property type="project" value="TreeGrafter"/>
</dbReference>
<dbReference type="EMBL" id="HACG01029882">
    <property type="protein sequence ID" value="CEK76747.1"/>
    <property type="molecule type" value="Transcribed_RNA"/>
</dbReference>
<dbReference type="AlphaFoldDB" id="A0A0B7A7V6"/>
<gene>
    <name evidence="14" type="primary">ORF101317</name>
    <name evidence="13" type="synonym">ORF101311</name>
</gene>
<dbReference type="PANTHER" id="PTHR11452">
    <property type="entry name" value="ALPHA-GALACTOSIDASE/ALPHA-N-ACETYLGALACTOSAMINIDASE"/>
    <property type="match status" value="1"/>
</dbReference>
<comment type="similarity">
    <text evidence="2 10">Belongs to the glycosyl hydrolase 27 family.</text>
</comment>
<evidence type="ECO:0000256" key="2">
    <source>
        <dbReference type="ARBA" id="ARBA00009743"/>
    </source>
</evidence>
<dbReference type="Gene3D" id="2.60.40.1180">
    <property type="entry name" value="Golgi alpha-mannosidase II"/>
    <property type="match status" value="1"/>
</dbReference>
<name>A0A0B7A7V6_9EUPU</name>
<dbReference type="InterPro" id="IPR035373">
    <property type="entry name" value="Melibiase/NAGA_C"/>
</dbReference>
<dbReference type="SUPFAM" id="SSF51011">
    <property type="entry name" value="Glycosyl hydrolase domain"/>
    <property type="match status" value="1"/>
</dbReference>
<evidence type="ECO:0000313" key="13">
    <source>
        <dbReference type="EMBL" id="CEK76746.1"/>
    </source>
</evidence>
<keyword evidence="4 10" id="KW-0378">Hydrolase</keyword>
<feature type="signal peptide" evidence="11">
    <location>
        <begin position="1"/>
        <end position="17"/>
    </location>
</feature>
<organism evidence="14">
    <name type="scientific">Arion vulgaris</name>
    <dbReference type="NCBI Taxonomy" id="1028688"/>
    <lineage>
        <taxon>Eukaryota</taxon>
        <taxon>Metazoa</taxon>
        <taxon>Spiralia</taxon>
        <taxon>Lophotrochozoa</taxon>
        <taxon>Mollusca</taxon>
        <taxon>Gastropoda</taxon>
        <taxon>Heterobranchia</taxon>
        <taxon>Euthyneura</taxon>
        <taxon>Panpulmonata</taxon>
        <taxon>Eupulmonata</taxon>
        <taxon>Stylommatophora</taxon>
        <taxon>Helicina</taxon>
        <taxon>Arionoidea</taxon>
        <taxon>Arionidae</taxon>
        <taxon>Arion</taxon>
    </lineage>
</organism>
<dbReference type="InterPro" id="IPR013780">
    <property type="entry name" value="Glyco_hydro_b"/>
</dbReference>
<feature type="chain" id="PRO_5007391390" description="Alpha-galactosidase" evidence="11">
    <location>
        <begin position="18"/>
        <end position="406"/>
    </location>
</feature>